<dbReference type="GO" id="GO:0000028">
    <property type="term" value="P:ribosomal small subunit assembly"/>
    <property type="evidence" value="ECO:0007669"/>
    <property type="project" value="TreeGrafter"/>
</dbReference>
<dbReference type="InterPro" id="IPR006073">
    <property type="entry name" value="GTP-bd"/>
</dbReference>
<dbReference type="GO" id="GO:0005829">
    <property type="term" value="C:cytosol"/>
    <property type="evidence" value="ECO:0007669"/>
    <property type="project" value="TreeGrafter"/>
</dbReference>
<comment type="similarity">
    <text evidence="1 6 7 8">Belongs to the TRAFAC class TrmE-Era-EngA-EngB-Septin-like GTPase superfamily. Era GTPase family.</text>
</comment>
<feature type="domain" description="Era-type G" evidence="10">
    <location>
        <begin position="8"/>
        <end position="177"/>
    </location>
</feature>
<evidence type="ECO:0000256" key="4">
    <source>
        <dbReference type="ARBA" id="ARBA00022884"/>
    </source>
</evidence>
<evidence type="ECO:0000256" key="6">
    <source>
        <dbReference type="HAMAP-Rule" id="MF_00367"/>
    </source>
</evidence>
<feature type="region of interest" description="G5" evidence="7">
    <location>
        <begin position="156"/>
        <end position="158"/>
    </location>
</feature>
<evidence type="ECO:0000313" key="12">
    <source>
        <dbReference type="Proteomes" id="UP000002382"/>
    </source>
</evidence>
<dbReference type="InterPro" id="IPR005225">
    <property type="entry name" value="Small_GTP-bd"/>
</dbReference>
<keyword evidence="3 6" id="KW-0547">Nucleotide-binding</keyword>
<dbReference type="RefSeq" id="WP_015869425.1">
    <property type="nucleotide sequence ID" value="NC_012785.1"/>
</dbReference>
<evidence type="ECO:0000256" key="2">
    <source>
        <dbReference type="ARBA" id="ARBA00020484"/>
    </source>
</evidence>
<dbReference type="NCBIfam" id="TIGR00436">
    <property type="entry name" value="era"/>
    <property type="match status" value="1"/>
</dbReference>
<reference evidence="11 12" key="2">
    <citation type="journal article" date="2011" name="J. Bacteriol.">
        <title>Genome Sequence of Kosmotoga olearia Strain TBF 19.5.1, a Thermophilic Bacterium with a Wide Growth Temperature Range, Isolated from the Troll B Oil Platform in the North Sea.</title>
        <authorList>
            <person name="Swithers K.S."/>
            <person name="Dipippo J.L."/>
            <person name="Bruce D.C."/>
            <person name="Detter C."/>
            <person name="Tapia R."/>
            <person name="Han S."/>
            <person name="Goodwin L.A."/>
            <person name="Han J."/>
            <person name="Woyke T."/>
            <person name="Pitluck S."/>
            <person name="Pennacchio L."/>
            <person name="Nolan M."/>
            <person name="Mikhailova N."/>
            <person name="Land M.L."/>
            <person name="Nesbo C.L."/>
            <person name="Gogarten J.P."/>
            <person name="Noll K.M."/>
        </authorList>
    </citation>
    <scope>NUCLEOTIDE SEQUENCE [LARGE SCALE GENOMIC DNA]</scope>
    <source>
        <strain evidence="12">ATCC BAA-1733 / DSM 21960 / TBF 19.5.1</strain>
    </source>
</reference>
<evidence type="ECO:0000259" key="9">
    <source>
        <dbReference type="PROSITE" id="PS50823"/>
    </source>
</evidence>
<evidence type="ECO:0000256" key="7">
    <source>
        <dbReference type="PROSITE-ProRule" id="PRU01050"/>
    </source>
</evidence>
<dbReference type="GO" id="GO:0043024">
    <property type="term" value="F:ribosomal small subunit binding"/>
    <property type="evidence" value="ECO:0007669"/>
    <property type="project" value="TreeGrafter"/>
</dbReference>
<dbReference type="HOGENOM" id="CLU_038009_1_0_0"/>
<keyword evidence="4 6" id="KW-0694">RNA-binding</keyword>
<feature type="domain" description="KH type-2" evidence="9">
    <location>
        <begin position="208"/>
        <end position="285"/>
    </location>
</feature>
<evidence type="ECO:0000256" key="3">
    <source>
        <dbReference type="ARBA" id="ARBA00022741"/>
    </source>
</evidence>
<dbReference type="PANTHER" id="PTHR42698:SF1">
    <property type="entry name" value="GTPASE ERA, MITOCHONDRIAL"/>
    <property type="match status" value="1"/>
</dbReference>
<dbReference type="eggNOG" id="COG1159">
    <property type="taxonomic scope" value="Bacteria"/>
</dbReference>
<evidence type="ECO:0000313" key="11">
    <source>
        <dbReference type="EMBL" id="ACR80784.1"/>
    </source>
</evidence>
<dbReference type="EMBL" id="CP001634">
    <property type="protein sequence ID" value="ACR80784.1"/>
    <property type="molecule type" value="Genomic_DNA"/>
</dbReference>
<dbReference type="STRING" id="521045.Kole_2107"/>
<dbReference type="PANTHER" id="PTHR42698">
    <property type="entry name" value="GTPASE ERA"/>
    <property type="match status" value="1"/>
</dbReference>
<evidence type="ECO:0000256" key="5">
    <source>
        <dbReference type="ARBA" id="ARBA00023134"/>
    </source>
</evidence>
<keyword evidence="6" id="KW-0472">Membrane</keyword>
<feature type="region of interest" description="G3" evidence="7">
    <location>
        <begin position="63"/>
        <end position="66"/>
    </location>
</feature>
<dbReference type="InterPro" id="IPR005662">
    <property type="entry name" value="GTPase_Era-like"/>
</dbReference>
<comment type="subcellular location">
    <subcellularLocation>
        <location evidence="6">Cytoplasm</location>
    </subcellularLocation>
    <subcellularLocation>
        <location evidence="6">Cell inner membrane</location>
        <topology evidence="6">Peripheral membrane protein</topology>
    </subcellularLocation>
</comment>
<dbReference type="Gene3D" id="3.40.50.300">
    <property type="entry name" value="P-loop containing nucleotide triphosphate hydrolases"/>
    <property type="match status" value="1"/>
</dbReference>
<dbReference type="InterPro" id="IPR027417">
    <property type="entry name" value="P-loop_NTPase"/>
</dbReference>
<sequence length="305" mass="34183">MSEKSDYRSGIVSLVGKPNVGKSSLVNQLVGEKVAIVSDKVQTTRNRIGGIVTTERGQVIFYDTPGIHKPLHKLGGYLVKITVSALNGSDLIAAILDISDGIKKSDFLVAKHVNSSNIPVFLVINKIDVVKTRKKITEFLEEGTKLFKNVEKTFPVSAITGEGIKEFLEAVIERMPPGPPLYPEDVITDRSARFMASEIIREKILLLTKEEVPHSVGVSIEEFTYRENGTLYIRGEIVVERPTQKAIIIGKGGTMIKKIGTLARQDMEYLFDTKVFLDLFVKVRRKWREKDNFIMDFTNLNEDLN</sequence>
<evidence type="ECO:0000256" key="1">
    <source>
        <dbReference type="ARBA" id="ARBA00007921"/>
    </source>
</evidence>
<dbReference type="AlphaFoldDB" id="C5CI82"/>
<comment type="subunit">
    <text evidence="6">Monomer.</text>
</comment>
<keyword evidence="12" id="KW-1185">Reference proteome</keyword>
<dbReference type="InterPro" id="IPR015946">
    <property type="entry name" value="KH_dom-like_a/b"/>
</dbReference>
<dbReference type="Proteomes" id="UP000002382">
    <property type="component" value="Chromosome"/>
</dbReference>
<dbReference type="GO" id="GO:0070181">
    <property type="term" value="F:small ribosomal subunit rRNA binding"/>
    <property type="evidence" value="ECO:0007669"/>
    <property type="project" value="UniProtKB-UniRule"/>
</dbReference>
<dbReference type="GO" id="GO:0005886">
    <property type="term" value="C:plasma membrane"/>
    <property type="evidence" value="ECO:0007669"/>
    <property type="project" value="UniProtKB-SubCell"/>
</dbReference>
<evidence type="ECO:0000259" key="10">
    <source>
        <dbReference type="PROSITE" id="PS51713"/>
    </source>
</evidence>
<dbReference type="PROSITE" id="PS50823">
    <property type="entry name" value="KH_TYPE_2"/>
    <property type="match status" value="1"/>
</dbReference>
<dbReference type="Gene3D" id="3.30.300.20">
    <property type="match status" value="1"/>
</dbReference>
<feature type="binding site" evidence="6">
    <location>
        <begin position="63"/>
        <end position="67"/>
    </location>
    <ligand>
        <name>GTP</name>
        <dbReference type="ChEBI" id="CHEBI:37565"/>
    </ligand>
</feature>
<keyword evidence="5 6" id="KW-0342">GTP-binding</keyword>
<dbReference type="InterPro" id="IPR004044">
    <property type="entry name" value="KH_dom_type_2"/>
</dbReference>
<dbReference type="SUPFAM" id="SSF52540">
    <property type="entry name" value="P-loop containing nucleoside triphosphate hydrolases"/>
    <property type="match status" value="1"/>
</dbReference>
<feature type="region of interest" description="G1" evidence="7">
    <location>
        <begin position="16"/>
        <end position="23"/>
    </location>
</feature>
<dbReference type="KEGG" id="kol:Kole_2107"/>
<protein>
    <recommendedName>
        <fullName evidence="2 6">GTPase Era</fullName>
    </recommendedName>
</protein>
<comment type="function">
    <text evidence="6">An essential GTPase that binds both GDP and GTP, with rapid nucleotide exchange. Plays a role in 16S rRNA processing and 30S ribosomal subunit biogenesis and possibly also in cell cycle regulation and energy metabolism.</text>
</comment>
<dbReference type="NCBIfam" id="TIGR00231">
    <property type="entry name" value="small_GTP"/>
    <property type="match status" value="1"/>
</dbReference>
<evidence type="ECO:0000256" key="8">
    <source>
        <dbReference type="RuleBase" id="RU003761"/>
    </source>
</evidence>
<dbReference type="InterPro" id="IPR009019">
    <property type="entry name" value="KH_sf_prok-type"/>
</dbReference>
<dbReference type="Pfam" id="PF07650">
    <property type="entry name" value="KH_2"/>
    <property type="match status" value="1"/>
</dbReference>
<gene>
    <name evidence="6" type="primary">era</name>
    <name evidence="11" type="ordered locus">Kole_2107</name>
</gene>
<dbReference type="InterPro" id="IPR030388">
    <property type="entry name" value="G_ERA_dom"/>
</dbReference>
<reference evidence="11 12" key="1">
    <citation type="submission" date="2009-06" db="EMBL/GenBank/DDBJ databases">
        <title>Complete sequence of Thermotogales bacterium TBF 19.5.1.</title>
        <authorList>
            <consortium name="US DOE Joint Genome Institute"/>
            <person name="Lucas S."/>
            <person name="Copeland A."/>
            <person name="Lapidus A."/>
            <person name="Glavina del Rio T."/>
            <person name="Tice H."/>
            <person name="Bruce D."/>
            <person name="Goodwin L."/>
            <person name="Pitluck S."/>
            <person name="Chertkov O."/>
            <person name="Brettin T."/>
            <person name="Detter J.C."/>
            <person name="Han C."/>
            <person name="Schmutz J."/>
            <person name="Larimer F."/>
            <person name="Land M."/>
            <person name="Hauser L."/>
            <person name="Kyrpides N."/>
            <person name="Ovchinnikova G."/>
            <person name="Noll K."/>
        </authorList>
    </citation>
    <scope>NUCLEOTIDE SEQUENCE [LARGE SCALE GENOMIC DNA]</scope>
    <source>
        <strain evidence="12">ATCC BAA-1733 / DSM 21960 / TBF 19.5.1</strain>
    </source>
</reference>
<dbReference type="HAMAP" id="MF_00367">
    <property type="entry name" value="GTPase_Era"/>
    <property type="match status" value="1"/>
</dbReference>
<dbReference type="OrthoDB" id="9805918at2"/>
<name>C5CI82_KOSOT</name>
<dbReference type="CDD" id="cd22534">
    <property type="entry name" value="KH-II_Era"/>
    <property type="match status" value="1"/>
</dbReference>
<keyword evidence="6" id="KW-0699">rRNA-binding</keyword>
<feature type="binding site" evidence="6">
    <location>
        <begin position="125"/>
        <end position="128"/>
    </location>
    <ligand>
        <name>GTP</name>
        <dbReference type="ChEBI" id="CHEBI:37565"/>
    </ligand>
</feature>
<dbReference type="CDD" id="cd04163">
    <property type="entry name" value="Era"/>
    <property type="match status" value="1"/>
</dbReference>
<keyword evidence="6" id="KW-0997">Cell inner membrane</keyword>
<dbReference type="FunFam" id="3.30.300.20:FF:000003">
    <property type="entry name" value="GTPase Era"/>
    <property type="match status" value="1"/>
</dbReference>
<accession>C5CI82</accession>
<feature type="region of interest" description="G2" evidence="7">
    <location>
        <begin position="42"/>
        <end position="46"/>
    </location>
</feature>
<keyword evidence="6" id="KW-1003">Cell membrane</keyword>
<proteinExistence type="inferred from homology"/>
<dbReference type="NCBIfam" id="NF000908">
    <property type="entry name" value="PRK00089.1"/>
    <property type="match status" value="1"/>
</dbReference>
<dbReference type="SUPFAM" id="SSF54814">
    <property type="entry name" value="Prokaryotic type KH domain (KH-domain type II)"/>
    <property type="match status" value="1"/>
</dbReference>
<dbReference type="PRINTS" id="PR00326">
    <property type="entry name" value="GTP1OBG"/>
</dbReference>
<feature type="region of interest" description="G4" evidence="7">
    <location>
        <begin position="125"/>
        <end position="128"/>
    </location>
</feature>
<dbReference type="Pfam" id="PF01926">
    <property type="entry name" value="MMR_HSR1"/>
    <property type="match status" value="1"/>
</dbReference>
<dbReference type="PROSITE" id="PS51713">
    <property type="entry name" value="G_ERA"/>
    <property type="match status" value="1"/>
</dbReference>
<dbReference type="GO" id="GO:0003924">
    <property type="term" value="F:GTPase activity"/>
    <property type="evidence" value="ECO:0007669"/>
    <property type="project" value="UniProtKB-UniRule"/>
</dbReference>
<dbReference type="GO" id="GO:0005525">
    <property type="term" value="F:GTP binding"/>
    <property type="evidence" value="ECO:0007669"/>
    <property type="project" value="UniProtKB-UniRule"/>
</dbReference>
<feature type="binding site" evidence="6">
    <location>
        <begin position="16"/>
        <end position="23"/>
    </location>
    <ligand>
        <name>GTP</name>
        <dbReference type="ChEBI" id="CHEBI:37565"/>
    </ligand>
</feature>
<keyword evidence="6" id="KW-0690">Ribosome biogenesis</keyword>
<organism evidence="11 12">
    <name type="scientific">Kosmotoga olearia (strain ATCC BAA-1733 / DSM 21960 / TBF 19.5.1)</name>
    <dbReference type="NCBI Taxonomy" id="521045"/>
    <lineage>
        <taxon>Bacteria</taxon>
        <taxon>Thermotogati</taxon>
        <taxon>Thermotogota</taxon>
        <taxon>Thermotogae</taxon>
        <taxon>Kosmotogales</taxon>
        <taxon>Kosmotogaceae</taxon>
        <taxon>Kosmotoga</taxon>
    </lineage>
</organism>
<keyword evidence="6" id="KW-0963">Cytoplasm</keyword>